<dbReference type="SUPFAM" id="SSF53756">
    <property type="entry name" value="UDP-Glycosyltransferase/glycogen phosphorylase"/>
    <property type="match status" value="1"/>
</dbReference>
<dbReference type="EC" id="2.4.-.-" evidence="3"/>
<keyword evidence="3" id="KW-0808">Transferase</keyword>
<dbReference type="PANTHER" id="PTHR45947:SF3">
    <property type="entry name" value="SULFOQUINOVOSYL TRANSFERASE SQD2"/>
    <property type="match status" value="1"/>
</dbReference>
<proteinExistence type="predicted"/>
<name>A0AA49GEL2_9BACT</name>
<sequence length="377" mass="43142">MKILIVVNNYLSPSMTFIYNQVKSFSQKNEVKVIGSEINNIHLFPYHDLVQIPYRKFNSSNLISMIKRKLKIEYTGNNAGYTKSLVREIESFKPDIIHTHFGLQLIRIAKAVEKTNTKTIVTFHGYDASQLLRNKLYVKELRRIFNFPNVFGTTVSANMKDRLAQHGLPPEKLFVDYLGVDVNFFEPKEKIENRKKTFLQVSNFLPKKGHEFTIKAFARFLDKANRKDYRLILAGAGPLLDEMQQLTKKLNIDKFVSFPGLVNRTEVKDLMQHADFFVHHSVTAPNGDSEGIPTVIMEAMAMKLPILSTFHSGISELVENGKDGILVREKDVSAFAHAFSEIQNINVNPDSIRKKIVGKFNLYKQSFNLLTLIESLN</sequence>
<dbReference type="RefSeq" id="WP_308358405.1">
    <property type="nucleotide sequence ID" value="NZ_CP129970.2"/>
</dbReference>
<dbReference type="AlphaFoldDB" id="A0AA49GEL2"/>
<reference evidence="3" key="1">
    <citation type="submission" date="2023-08" db="EMBL/GenBank/DDBJ databases">
        <title>Comparative genomics and taxonomic characterization of three novel marine species of genus Marivirga.</title>
        <authorList>
            <person name="Muhammad N."/>
            <person name="Kim S.-G."/>
        </authorList>
    </citation>
    <scope>NUCLEOTIDE SEQUENCE [LARGE SCALE GENOMIC DNA]</scope>
    <source>
        <strain evidence="3">ABR2-2</strain>
    </source>
</reference>
<evidence type="ECO:0000259" key="1">
    <source>
        <dbReference type="Pfam" id="PF00534"/>
    </source>
</evidence>
<organism evidence="3 4">
    <name type="scientific">Marivirga arenosa</name>
    <dbReference type="NCBI Taxonomy" id="3059076"/>
    <lineage>
        <taxon>Bacteria</taxon>
        <taxon>Pseudomonadati</taxon>
        <taxon>Bacteroidota</taxon>
        <taxon>Cytophagia</taxon>
        <taxon>Cytophagales</taxon>
        <taxon>Marivirgaceae</taxon>
        <taxon>Marivirga</taxon>
    </lineage>
</organism>
<dbReference type="Pfam" id="PF00534">
    <property type="entry name" value="Glycos_transf_1"/>
    <property type="match status" value="1"/>
</dbReference>
<feature type="domain" description="Glycosyl transferase family 1" evidence="1">
    <location>
        <begin position="185"/>
        <end position="343"/>
    </location>
</feature>
<evidence type="ECO:0000313" key="4">
    <source>
        <dbReference type="Proteomes" id="UP001244443"/>
    </source>
</evidence>
<dbReference type="InterPro" id="IPR050194">
    <property type="entry name" value="Glycosyltransferase_grp1"/>
</dbReference>
<evidence type="ECO:0000259" key="2">
    <source>
        <dbReference type="Pfam" id="PF13439"/>
    </source>
</evidence>
<dbReference type="Gene3D" id="3.40.50.2000">
    <property type="entry name" value="Glycogen Phosphorylase B"/>
    <property type="match status" value="2"/>
</dbReference>
<feature type="domain" description="Glycosyltransferase subfamily 4-like N-terminal" evidence="2">
    <location>
        <begin position="78"/>
        <end position="183"/>
    </location>
</feature>
<dbReference type="InterPro" id="IPR001296">
    <property type="entry name" value="Glyco_trans_1"/>
</dbReference>
<evidence type="ECO:0000313" key="3">
    <source>
        <dbReference type="EMBL" id="WKK86011.2"/>
    </source>
</evidence>
<dbReference type="Proteomes" id="UP001244443">
    <property type="component" value="Chromosome"/>
</dbReference>
<dbReference type="EMBL" id="CP129970">
    <property type="protein sequence ID" value="WKK86011.2"/>
    <property type="molecule type" value="Genomic_DNA"/>
</dbReference>
<keyword evidence="4" id="KW-1185">Reference proteome</keyword>
<accession>A0AA49GEL2</accession>
<dbReference type="InterPro" id="IPR028098">
    <property type="entry name" value="Glyco_trans_4-like_N"/>
</dbReference>
<dbReference type="Pfam" id="PF13439">
    <property type="entry name" value="Glyco_transf_4"/>
    <property type="match status" value="1"/>
</dbReference>
<gene>
    <name evidence="3" type="ORF">QYS48_02990</name>
</gene>
<protein>
    <submittedName>
        <fullName evidence="3">Glycosyltransferase</fullName>
        <ecNumber evidence="3">2.4.-.-</ecNumber>
    </submittedName>
</protein>
<dbReference type="GO" id="GO:0016757">
    <property type="term" value="F:glycosyltransferase activity"/>
    <property type="evidence" value="ECO:0007669"/>
    <property type="project" value="UniProtKB-KW"/>
</dbReference>
<keyword evidence="3" id="KW-0328">Glycosyltransferase</keyword>
<dbReference type="PANTHER" id="PTHR45947">
    <property type="entry name" value="SULFOQUINOVOSYL TRANSFERASE SQD2"/>
    <property type="match status" value="1"/>
</dbReference>